<keyword evidence="2" id="KW-1185">Reference proteome</keyword>
<reference evidence="1" key="2">
    <citation type="submission" date="2020-09" db="EMBL/GenBank/DDBJ databases">
        <authorList>
            <person name="Sun Q."/>
            <person name="Ohkuma M."/>
        </authorList>
    </citation>
    <scope>NUCLEOTIDE SEQUENCE</scope>
    <source>
        <strain evidence="1">JCM 17251</strain>
    </source>
</reference>
<organism evidence="1 2">
    <name type="scientific">Oceanobacillus indicireducens</name>
    <dbReference type="NCBI Taxonomy" id="1004261"/>
    <lineage>
        <taxon>Bacteria</taxon>
        <taxon>Bacillati</taxon>
        <taxon>Bacillota</taxon>
        <taxon>Bacilli</taxon>
        <taxon>Bacillales</taxon>
        <taxon>Bacillaceae</taxon>
        <taxon>Oceanobacillus</taxon>
    </lineage>
</organism>
<sequence length="52" mass="6123">MIEIPITKAIIIKNPAKVLARILLNFTFNIRFPSMLSIEHLIRWVSRSHCYN</sequence>
<proteinExistence type="predicted"/>
<gene>
    <name evidence="1" type="ORF">GCM10007971_18080</name>
</gene>
<dbReference type="EMBL" id="BMOS01000010">
    <property type="protein sequence ID" value="GGN57265.1"/>
    <property type="molecule type" value="Genomic_DNA"/>
</dbReference>
<evidence type="ECO:0000313" key="1">
    <source>
        <dbReference type="EMBL" id="GGN57265.1"/>
    </source>
</evidence>
<dbReference type="AlphaFoldDB" id="A0A918D178"/>
<accession>A0A918D178</accession>
<protein>
    <submittedName>
        <fullName evidence="1">Uncharacterized protein</fullName>
    </submittedName>
</protein>
<evidence type="ECO:0000313" key="2">
    <source>
        <dbReference type="Proteomes" id="UP000624041"/>
    </source>
</evidence>
<name>A0A918D178_9BACI</name>
<reference evidence="1" key="1">
    <citation type="journal article" date="2014" name="Int. J. Syst. Evol. Microbiol.">
        <title>Complete genome sequence of Corynebacterium casei LMG S-19264T (=DSM 44701T), isolated from a smear-ripened cheese.</title>
        <authorList>
            <consortium name="US DOE Joint Genome Institute (JGI-PGF)"/>
            <person name="Walter F."/>
            <person name="Albersmeier A."/>
            <person name="Kalinowski J."/>
            <person name="Ruckert C."/>
        </authorList>
    </citation>
    <scope>NUCLEOTIDE SEQUENCE</scope>
    <source>
        <strain evidence="1">JCM 17251</strain>
    </source>
</reference>
<dbReference type="Proteomes" id="UP000624041">
    <property type="component" value="Unassembled WGS sequence"/>
</dbReference>
<comment type="caution">
    <text evidence="1">The sequence shown here is derived from an EMBL/GenBank/DDBJ whole genome shotgun (WGS) entry which is preliminary data.</text>
</comment>